<comment type="pathway">
    <text evidence="1">Lipid metabolism.</text>
</comment>
<dbReference type="SUPFAM" id="SSF53335">
    <property type="entry name" value="S-adenosyl-L-methionine-dependent methyltransferases"/>
    <property type="match status" value="1"/>
</dbReference>
<evidence type="ECO:0000256" key="1">
    <source>
        <dbReference type="ARBA" id="ARBA00005189"/>
    </source>
</evidence>
<dbReference type="Pfam" id="PF13649">
    <property type="entry name" value="Methyltransf_25"/>
    <property type="match status" value="1"/>
</dbReference>
<dbReference type="GO" id="GO:0000234">
    <property type="term" value="F:phosphoethanolamine N-methyltransferase activity"/>
    <property type="evidence" value="ECO:0007669"/>
    <property type="project" value="UniProtKB-EC"/>
</dbReference>
<evidence type="ECO:0000256" key="3">
    <source>
        <dbReference type="ARBA" id="ARBA00022679"/>
    </source>
</evidence>
<dbReference type="PANTHER" id="PTHR44307">
    <property type="entry name" value="PHOSPHOETHANOLAMINE METHYLTRANSFERASE"/>
    <property type="match status" value="1"/>
</dbReference>
<comment type="pathway">
    <text evidence="4">Phospholipid metabolism.</text>
</comment>
<dbReference type="Proteomes" id="UP000223759">
    <property type="component" value="Unassembled WGS sequence"/>
</dbReference>
<evidence type="ECO:0000256" key="4">
    <source>
        <dbReference type="ARBA" id="ARBA00025707"/>
    </source>
</evidence>
<organism evidence="7 8">
    <name type="scientific">Ectothiorhodosinus mongolicus</name>
    <dbReference type="NCBI Taxonomy" id="233100"/>
    <lineage>
        <taxon>Bacteria</taxon>
        <taxon>Pseudomonadati</taxon>
        <taxon>Pseudomonadota</taxon>
        <taxon>Gammaproteobacteria</taxon>
        <taxon>Chromatiales</taxon>
        <taxon>Ectothiorhodospiraceae</taxon>
        <taxon>Ectothiorhodosinus</taxon>
    </lineage>
</organism>
<dbReference type="RefSeq" id="WP_076755610.1">
    <property type="nucleotide sequence ID" value="NZ_CP023018.1"/>
</dbReference>
<sequence length="205" mass="22518">MNRITELSQSYDALAATYASGRHLFDTSPLLHQCAALIPTDARVLDVGCGAGEPVSAYFAERGDQVTGIDISSEMLELASRQVPAAEFTHMDLRHLEFAEAHFDLLTAVYCVFHLDRQEHQSIFDGFARVLKPGGIALLTLACKGYTGEDEFDGNIEFLGHSLPYSHDRPEVALQKLSQAGLHSVMAETRETGGETFFWVIAKKA</sequence>
<accession>A0A1R3VY99</accession>
<feature type="domain" description="Methyltransferase" evidence="6">
    <location>
        <begin position="44"/>
        <end position="135"/>
    </location>
</feature>
<dbReference type="GO" id="GO:0032259">
    <property type="term" value="P:methylation"/>
    <property type="evidence" value="ECO:0007669"/>
    <property type="project" value="UniProtKB-KW"/>
</dbReference>
<dbReference type="CDD" id="cd02440">
    <property type="entry name" value="AdoMet_MTases"/>
    <property type="match status" value="1"/>
</dbReference>
<dbReference type="OrthoDB" id="939937at2"/>
<keyword evidence="2 7" id="KW-0489">Methyltransferase</keyword>
<keyword evidence="3 7" id="KW-0808">Transferase</keyword>
<evidence type="ECO:0000256" key="5">
    <source>
        <dbReference type="ARBA" id="ARBA00047622"/>
    </source>
</evidence>
<comment type="catalytic activity">
    <reaction evidence="5">
        <text>phosphoethanolamine + S-adenosyl-L-methionine = N-methylethanolamine phosphate + S-adenosyl-L-homocysteine + H(+)</text>
        <dbReference type="Rhea" id="RHEA:20365"/>
        <dbReference type="ChEBI" id="CHEBI:15378"/>
        <dbReference type="ChEBI" id="CHEBI:57781"/>
        <dbReference type="ChEBI" id="CHEBI:57856"/>
        <dbReference type="ChEBI" id="CHEBI:58190"/>
        <dbReference type="ChEBI" id="CHEBI:59789"/>
        <dbReference type="EC" id="2.1.1.103"/>
    </reaction>
    <physiologicalReaction direction="left-to-right" evidence="5">
        <dbReference type="Rhea" id="RHEA:20366"/>
    </physiologicalReaction>
</comment>
<name>A0A1R3VY99_9GAMM</name>
<dbReference type="InterPro" id="IPR041698">
    <property type="entry name" value="Methyltransf_25"/>
</dbReference>
<evidence type="ECO:0000259" key="6">
    <source>
        <dbReference type="Pfam" id="PF13649"/>
    </source>
</evidence>
<keyword evidence="8" id="KW-1185">Reference proteome</keyword>
<evidence type="ECO:0000313" key="8">
    <source>
        <dbReference type="Proteomes" id="UP000223759"/>
    </source>
</evidence>
<protein>
    <submittedName>
        <fullName evidence="7">Methyltransferase domain-containing protein</fullName>
    </submittedName>
</protein>
<dbReference type="EMBL" id="FTPK01000002">
    <property type="protein sequence ID" value="SIT70045.1"/>
    <property type="molecule type" value="Genomic_DNA"/>
</dbReference>
<dbReference type="STRING" id="233100.SAMN05216526_1220"/>
<evidence type="ECO:0000256" key="2">
    <source>
        <dbReference type="ARBA" id="ARBA00022603"/>
    </source>
</evidence>
<gene>
    <name evidence="7" type="ORF">SAMN05216526_1220</name>
</gene>
<dbReference type="InterPro" id="IPR029063">
    <property type="entry name" value="SAM-dependent_MTases_sf"/>
</dbReference>
<evidence type="ECO:0000313" key="7">
    <source>
        <dbReference type="EMBL" id="SIT70045.1"/>
    </source>
</evidence>
<dbReference type="PANTHER" id="PTHR44307:SF2">
    <property type="entry name" value="PHOSPHOETHANOLAMINE METHYLTRANSFERASE ISOFORM X1"/>
    <property type="match status" value="1"/>
</dbReference>
<dbReference type="Gene3D" id="3.40.50.150">
    <property type="entry name" value="Vaccinia Virus protein VP39"/>
    <property type="match status" value="1"/>
</dbReference>
<reference evidence="7 8" key="1">
    <citation type="submission" date="2017-01" db="EMBL/GenBank/DDBJ databases">
        <authorList>
            <person name="Mah S.A."/>
            <person name="Swanson W.J."/>
            <person name="Moy G.W."/>
            <person name="Vacquier V.D."/>
        </authorList>
    </citation>
    <scope>NUCLEOTIDE SEQUENCE [LARGE SCALE GENOMIC DNA]</scope>
    <source>
        <strain evidence="7 8">M9</strain>
    </source>
</reference>
<proteinExistence type="predicted"/>
<dbReference type="AlphaFoldDB" id="A0A1R3VY99"/>